<dbReference type="CDD" id="cd06170">
    <property type="entry name" value="LuxR_C_like"/>
    <property type="match status" value="1"/>
</dbReference>
<evidence type="ECO:0000256" key="3">
    <source>
        <dbReference type="PROSITE-ProRule" id="PRU00169"/>
    </source>
</evidence>
<dbReference type="InterPro" id="IPR051015">
    <property type="entry name" value="EvgA-like"/>
</dbReference>
<dbReference type="PRINTS" id="PR00038">
    <property type="entry name" value="HTHLUXR"/>
</dbReference>
<dbReference type="PANTHER" id="PTHR45566:SF2">
    <property type="entry name" value="NARL SUBFAMILY"/>
    <property type="match status" value="1"/>
</dbReference>
<reference evidence="6 7" key="1">
    <citation type="submission" date="2020-07" db="EMBL/GenBank/DDBJ databases">
        <title>Sequencing the genomes of 1000 actinobacteria strains.</title>
        <authorList>
            <person name="Klenk H.-P."/>
        </authorList>
    </citation>
    <scope>NUCLEOTIDE SEQUENCE [LARGE SCALE GENOMIC DNA]</scope>
    <source>
        <strain evidence="6 7">DSM 45772</strain>
    </source>
</reference>
<accession>A0A7Y9DXA6</accession>
<comment type="caution">
    <text evidence="6">The sequence shown here is derived from an EMBL/GenBank/DDBJ whole genome shotgun (WGS) entry which is preliminary data.</text>
</comment>
<evidence type="ECO:0000259" key="4">
    <source>
        <dbReference type="PROSITE" id="PS50043"/>
    </source>
</evidence>
<dbReference type="Pfam" id="PF00196">
    <property type="entry name" value="GerE"/>
    <property type="match status" value="1"/>
</dbReference>
<organism evidence="6 7">
    <name type="scientific">Actinomycetospora corticicola</name>
    <dbReference type="NCBI Taxonomy" id="663602"/>
    <lineage>
        <taxon>Bacteria</taxon>
        <taxon>Bacillati</taxon>
        <taxon>Actinomycetota</taxon>
        <taxon>Actinomycetes</taxon>
        <taxon>Pseudonocardiales</taxon>
        <taxon>Pseudonocardiaceae</taxon>
        <taxon>Actinomycetospora</taxon>
    </lineage>
</organism>
<dbReference type="SMART" id="SM00448">
    <property type="entry name" value="REC"/>
    <property type="match status" value="1"/>
</dbReference>
<proteinExistence type="predicted"/>
<feature type="domain" description="Response regulatory" evidence="5">
    <location>
        <begin position="3"/>
        <end position="119"/>
    </location>
</feature>
<dbReference type="AlphaFoldDB" id="A0A7Y9DXA6"/>
<dbReference type="PROSITE" id="PS50110">
    <property type="entry name" value="RESPONSE_REGULATORY"/>
    <property type="match status" value="1"/>
</dbReference>
<gene>
    <name evidence="6" type="ORF">BJ983_003336</name>
</gene>
<keyword evidence="7" id="KW-1185">Reference proteome</keyword>
<dbReference type="InterPro" id="IPR036388">
    <property type="entry name" value="WH-like_DNA-bd_sf"/>
</dbReference>
<dbReference type="GO" id="GO:0000160">
    <property type="term" value="P:phosphorelay signal transduction system"/>
    <property type="evidence" value="ECO:0007669"/>
    <property type="project" value="InterPro"/>
</dbReference>
<keyword evidence="2 6" id="KW-0238">DNA-binding</keyword>
<evidence type="ECO:0000256" key="1">
    <source>
        <dbReference type="ARBA" id="ARBA00022553"/>
    </source>
</evidence>
<protein>
    <submittedName>
        <fullName evidence="6">DNA-binding NarL/FixJ family response regulator</fullName>
    </submittedName>
</protein>
<name>A0A7Y9DXA6_9PSEU</name>
<dbReference type="SUPFAM" id="SSF46894">
    <property type="entry name" value="C-terminal effector domain of the bipartite response regulators"/>
    <property type="match status" value="1"/>
</dbReference>
<dbReference type="InterPro" id="IPR000792">
    <property type="entry name" value="Tscrpt_reg_LuxR_C"/>
</dbReference>
<dbReference type="InterPro" id="IPR016032">
    <property type="entry name" value="Sig_transdc_resp-reg_C-effctor"/>
</dbReference>
<dbReference type="PROSITE" id="PS00622">
    <property type="entry name" value="HTH_LUXR_1"/>
    <property type="match status" value="1"/>
</dbReference>
<dbReference type="PROSITE" id="PS50043">
    <property type="entry name" value="HTH_LUXR_2"/>
    <property type="match status" value="1"/>
</dbReference>
<dbReference type="EMBL" id="JACCBN010000001">
    <property type="protein sequence ID" value="NYD37234.1"/>
    <property type="molecule type" value="Genomic_DNA"/>
</dbReference>
<sequence length="200" mass="21463">MRTVLICDDRRSVREGLTRVMSAVPGVQRIDCVATPEDLLARYARQPVDVVFIGTQRAVSAGAEATRRLVTAHHQANVIVFGAPDDAGSIASAIAGGARGYLRWDASRPELVAALASTTMGDVFPAQRQSAEPGAGVNLTEREMQVLRGMSQGKSNGQIGRELYLSEDTVKTHARRLFRKLSASDRAQAVAQGFRCGLVS</sequence>
<dbReference type="RefSeq" id="WP_179794811.1">
    <property type="nucleotide sequence ID" value="NZ_BAABHP010000014.1"/>
</dbReference>
<keyword evidence="1" id="KW-0597">Phosphoprotein</keyword>
<dbReference type="SMART" id="SM00421">
    <property type="entry name" value="HTH_LUXR"/>
    <property type="match status" value="1"/>
</dbReference>
<dbReference type="SUPFAM" id="SSF52172">
    <property type="entry name" value="CheY-like"/>
    <property type="match status" value="1"/>
</dbReference>
<dbReference type="Pfam" id="PF00072">
    <property type="entry name" value="Response_reg"/>
    <property type="match status" value="1"/>
</dbReference>
<dbReference type="CDD" id="cd17535">
    <property type="entry name" value="REC_NarL-like"/>
    <property type="match status" value="1"/>
</dbReference>
<feature type="domain" description="HTH luxR-type" evidence="4">
    <location>
        <begin position="132"/>
        <end position="197"/>
    </location>
</feature>
<dbReference type="InterPro" id="IPR058245">
    <property type="entry name" value="NreC/VraR/RcsB-like_REC"/>
</dbReference>
<evidence type="ECO:0000259" key="5">
    <source>
        <dbReference type="PROSITE" id="PS50110"/>
    </source>
</evidence>
<dbReference type="Gene3D" id="3.40.50.2300">
    <property type="match status" value="1"/>
</dbReference>
<dbReference type="InterPro" id="IPR001789">
    <property type="entry name" value="Sig_transdc_resp-reg_receiver"/>
</dbReference>
<evidence type="ECO:0000313" key="6">
    <source>
        <dbReference type="EMBL" id="NYD37234.1"/>
    </source>
</evidence>
<dbReference type="Gene3D" id="1.10.10.10">
    <property type="entry name" value="Winged helix-like DNA-binding domain superfamily/Winged helix DNA-binding domain"/>
    <property type="match status" value="1"/>
</dbReference>
<dbReference type="GO" id="GO:0006355">
    <property type="term" value="P:regulation of DNA-templated transcription"/>
    <property type="evidence" value="ECO:0007669"/>
    <property type="project" value="InterPro"/>
</dbReference>
<comment type="caution">
    <text evidence="3">Lacks conserved residue(s) required for the propagation of feature annotation.</text>
</comment>
<evidence type="ECO:0000256" key="2">
    <source>
        <dbReference type="ARBA" id="ARBA00023125"/>
    </source>
</evidence>
<evidence type="ECO:0000313" key="7">
    <source>
        <dbReference type="Proteomes" id="UP000535890"/>
    </source>
</evidence>
<dbReference type="PANTHER" id="PTHR45566">
    <property type="entry name" value="HTH-TYPE TRANSCRIPTIONAL REGULATOR YHJB-RELATED"/>
    <property type="match status" value="1"/>
</dbReference>
<dbReference type="Proteomes" id="UP000535890">
    <property type="component" value="Unassembled WGS sequence"/>
</dbReference>
<dbReference type="GO" id="GO:0003677">
    <property type="term" value="F:DNA binding"/>
    <property type="evidence" value="ECO:0007669"/>
    <property type="project" value="UniProtKB-KW"/>
</dbReference>
<dbReference type="InterPro" id="IPR011006">
    <property type="entry name" value="CheY-like_superfamily"/>
</dbReference>